<accession>A0ACC0IL79</accession>
<sequence length="220" mass="23502">MGSRIHVYLLVIFIQIFIATADQTNPQDSDALKALKTVWTNTPASLDGLDPCGSWEGIHCTNSRVTSITLASMGVTGQLTGDIQQLSELLILDLSYNKGLTGPLPTAIGNLMKLTNLILIGCSFSGPIPDTIGSLQLLHTLSLNSNSFIGPILPSIGNQSNLYWLDLADNKLSGTIPVSSATTPGLDMLVNTKHFHFGKNQLSGKIPSQLFSSKMSLLHA</sequence>
<name>A0ACC0IL79_9ERIC</name>
<reference evidence="1 2" key="1">
    <citation type="journal article" date="2022" name="Plant J.">
        <title>Chromosome-level genome of Camellia lanceoleosa provides a valuable resource for understanding genome evolution and self-incompatibility.</title>
        <authorList>
            <person name="Gong W."/>
            <person name="Xiao S."/>
            <person name="Wang L."/>
            <person name="Liao Z."/>
            <person name="Chang Y."/>
            <person name="Mo W."/>
            <person name="Hu G."/>
            <person name="Li W."/>
            <person name="Zhao G."/>
            <person name="Zhu H."/>
            <person name="Hu X."/>
            <person name="Ji K."/>
            <person name="Xiang X."/>
            <person name="Song Q."/>
            <person name="Yuan D."/>
            <person name="Jin S."/>
            <person name="Zhang L."/>
        </authorList>
    </citation>
    <scope>NUCLEOTIDE SEQUENCE [LARGE SCALE GENOMIC DNA]</scope>
    <source>
        <strain evidence="1">SQ_2022a</strain>
    </source>
</reference>
<keyword evidence="2" id="KW-1185">Reference proteome</keyword>
<dbReference type="Proteomes" id="UP001060215">
    <property type="component" value="Chromosome 3"/>
</dbReference>
<evidence type="ECO:0000313" key="1">
    <source>
        <dbReference type="EMBL" id="KAI8026564.1"/>
    </source>
</evidence>
<dbReference type="EMBL" id="CM045760">
    <property type="protein sequence ID" value="KAI8026564.1"/>
    <property type="molecule type" value="Genomic_DNA"/>
</dbReference>
<organism evidence="1 2">
    <name type="scientific">Camellia lanceoleosa</name>
    <dbReference type="NCBI Taxonomy" id="1840588"/>
    <lineage>
        <taxon>Eukaryota</taxon>
        <taxon>Viridiplantae</taxon>
        <taxon>Streptophyta</taxon>
        <taxon>Embryophyta</taxon>
        <taxon>Tracheophyta</taxon>
        <taxon>Spermatophyta</taxon>
        <taxon>Magnoliopsida</taxon>
        <taxon>eudicotyledons</taxon>
        <taxon>Gunneridae</taxon>
        <taxon>Pentapetalae</taxon>
        <taxon>asterids</taxon>
        <taxon>Ericales</taxon>
        <taxon>Theaceae</taxon>
        <taxon>Camellia</taxon>
    </lineage>
</organism>
<comment type="caution">
    <text evidence="1">The sequence shown here is derived from an EMBL/GenBank/DDBJ whole genome shotgun (WGS) entry which is preliminary data.</text>
</comment>
<protein>
    <submittedName>
        <fullName evidence="1">Leucine-rich repeat receptor-like protein kinase</fullName>
    </submittedName>
</protein>
<proteinExistence type="predicted"/>
<gene>
    <name evidence="1" type="ORF">LOK49_LG02G02534</name>
</gene>
<evidence type="ECO:0000313" key="2">
    <source>
        <dbReference type="Proteomes" id="UP001060215"/>
    </source>
</evidence>